<dbReference type="Proteomes" id="UP000829999">
    <property type="component" value="Chromosome 7"/>
</dbReference>
<keyword evidence="4" id="KW-0732">Signal</keyword>
<dbReference type="PANTHER" id="PTHR11705">
    <property type="entry name" value="PROTEASE FAMILY M14 CARBOXYPEPTIDASE A,B"/>
    <property type="match status" value="1"/>
</dbReference>
<comment type="caution">
    <text evidence="3">Lacks conserved residue(s) required for the propagation of feature annotation.</text>
</comment>
<dbReference type="Pfam" id="PF00246">
    <property type="entry name" value="Peptidase_M14"/>
    <property type="match status" value="1"/>
</dbReference>
<comment type="similarity">
    <text evidence="2 3">Belongs to the peptidase M14 family.</text>
</comment>
<protein>
    <submittedName>
        <fullName evidence="7">Zinc carboxypeptidase A 1-like</fullName>
    </submittedName>
</protein>
<name>A0A9R0EIB0_SPOFR</name>
<dbReference type="GeneID" id="118266421"/>
<feature type="chain" id="PRO_5040358195" evidence="4">
    <location>
        <begin position="23"/>
        <end position="370"/>
    </location>
</feature>
<keyword evidence="6" id="KW-1185">Reference proteome</keyword>
<dbReference type="AlphaFoldDB" id="A0A9R0EIB0"/>
<accession>A0A9R0EIB0</accession>
<reference evidence="7" key="1">
    <citation type="submission" date="2025-08" db="UniProtKB">
        <authorList>
            <consortium name="RefSeq"/>
        </authorList>
    </citation>
    <scope>IDENTIFICATION</scope>
    <source>
        <tissue evidence="7">Whole larval tissue</tissue>
    </source>
</reference>
<dbReference type="GO" id="GO:0005615">
    <property type="term" value="C:extracellular space"/>
    <property type="evidence" value="ECO:0007669"/>
    <property type="project" value="TreeGrafter"/>
</dbReference>
<comment type="cofactor">
    <cofactor evidence="1">
        <name>Zn(2+)</name>
        <dbReference type="ChEBI" id="CHEBI:29105"/>
    </cofactor>
</comment>
<dbReference type="GO" id="GO:0006508">
    <property type="term" value="P:proteolysis"/>
    <property type="evidence" value="ECO:0007669"/>
    <property type="project" value="InterPro"/>
</dbReference>
<dbReference type="PROSITE" id="PS52035">
    <property type="entry name" value="PEPTIDASE_M14"/>
    <property type="match status" value="1"/>
</dbReference>
<evidence type="ECO:0000313" key="7">
    <source>
        <dbReference type="RefSeq" id="XP_035435768.2"/>
    </source>
</evidence>
<dbReference type="GO" id="GO:0004181">
    <property type="term" value="F:metallocarboxypeptidase activity"/>
    <property type="evidence" value="ECO:0007669"/>
    <property type="project" value="InterPro"/>
</dbReference>
<dbReference type="InterPro" id="IPR000834">
    <property type="entry name" value="Peptidase_M14"/>
</dbReference>
<evidence type="ECO:0000256" key="3">
    <source>
        <dbReference type="PROSITE-ProRule" id="PRU01379"/>
    </source>
</evidence>
<evidence type="ECO:0000256" key="1">
    <source>
        <dbReference type="ARBA" id="ARBA00001947"/>
    </source>
</evidence>
<dbReference type="RefSeq" id="XP_035435768.2">
    <property type="nucleotide sequence ID" value="XM_035579875.2"/>
</dbReference>
<evidence type="ECO:0000256" key="4">
    <source>
        <dbReference type="SAM" id="SignalP"/>
    </source>
</evidence>
<proteinExistence type="inferred from homology"/>
<dbReference type="PANTHER" id="PTHR11705:SF91">
    <property type="entry name" value="FI01817P-RELATED"/>
    <property type="match status" value="1"/>
</dbReference>
<dbReference type="SUPFAM" id="SSF53187">
    <property type="entry name" value="Zn-dependent exopeptidases"/>
    <property type="match status" value="1"/>
</dbReference>
<organism evidence="6 7">
    <name type="scientific">Spodoptera frugiperda</name>
    <name type="common">Fall armyworm</name>
    <dbReference type="NCBI Taxonomy" id="7108"/>
    <lineage>
        <taxon>Eukaryota</taxon>
        <taxon>Metazoa</taxon>
        <taxon>Ecdysozoa</taxon>
        <taxon>Arthropoda</taxon>
        <taxon>Hexapoda</taxon>
        <taxon>Insecta</taxon>
        <taxon>Pterygota</taxon>
        <taxon>Neoptera</taxon>
        <taxon>Endopterygota</taxon>
        <taxon>Lepidoptera</taxon>
        <taxon>Glossata</taxon>
        <taxon>Ditrysia</taxon>
        <taxon>Noctuoidea</taxon>
        <taxon>Noctuidae</taxon>
        <taxon>Amphipyrinae</taxon>
        <taxon>Spodoptera</taxon>
    </lineage>
</organism>
<evidence type="ECO:0000256" key="2">
    <source>
        <dbReference type="ARBA" id="ARBA00005988"/>
    </source>
</evidence>
<sequence>MNHFLKIFLFTLIAVIIKTNEASRCGCKNLRHCYGEMLHTLLDRDEAACVEDAAIGASTVTIFLKAIREYCGDVMNVISEHMTYEGRHLYEVVLTKDRPPSDKPEDQQPKPTIIIEAGQQGGTESVGLALYIIEQLVACEDYEPMLQYVTWVILPCTNPDGQEYSRYSQVSWKKNLRPSDDQLSYGVDITRNFDVQWGSCPKVESGFSTIYPGVSPASENETVFIKSVIAKHKKEAKIYVSLKRDGHSIHYPFGYTRNAPPNPSLLQRVAGDIAMRVNQRTGGVHLFMNTSVFDYEGKPHCGHSVDYAYESGIPLSYEMRVFLGSDNKIMSKFQSLPRGYDNSLRNGYFSGIREMYNVLTNEKKYGRITK</sequence>
<evidence type="ECO:0000313" key="6">
    <source>
        <dbReference type="Proteomes" id="UP000829999"/>
    </source>
</evidence>
<dbReference type="SMART" id="SM00631">
    <property type="entry name" value="Zn_pept"/>
    <property type="match status" value="1"/>
</dbReference>
<dbReference type="Gene3D" id="3.40.630.10">
    <property type="entry name" value="Zn peptidases"/>
    <property type="match status" value="1"/>
</dbReference>
<evidence type="ECO:0000259" key="5">
    <source>
        <dbReference type="PROSITE" id="PS52035"/>
    </source>
</evidence>
<gene>
    <name evidence="7" type="primary">LOC118266421</name>
</gene>
<dbReference type="GO" id="GO:0008270">
    <property type="term" value="F:zinc ion binding"/>
    <property type="evidence" value="ECO:0007669"/>
    <property type="project" value="InterPro"/>
</dbReference>
<feature type="domain" description="Peptidase M14" evidence="5">
    <location>
        <begin position="53"/>
        <end position="353"/>
    </location>
</feature>
<feature type="signal peptide" evidence="4">
    <location>
        <begin position="1"/>
        <end position="22"/>
    </location>
</feature>
<dbReference type="OrthoDB" id="3626597at2759"/>